<evidence type="ECO:0000313" key="2">
    <source>
        <dbReference type="EMBL" id="TQV76668.1"/>
    </source>
</evidence>
<evidence type="ECO:0000256" key="1">
    <source>
        <dbReference type="SAM" id="MobiDB-lite"/>
    </source>
</evidence>
<sequence length="69" mass="7779">MSDKKLKKVLILRDFEDYKCGEVAELPADEVEQLKKDGIGDPSEKAVEGRPLYADRKKAEAEAEKEAKK</sequence>
<reference evidence="2 3" key="1">
    <citation type="submission" date="2019-06" db="EMBL/GenBank/DDBJ databases">
        <title>Draft genome of Aliikangiella marina GYP-15.</title>
        <authorList>
            <person name="Wang G."/>
        </authorList>
    </citation>
    <scope>NUCLEOTIDE SEQUENCE [LARGE SCALE GENOMIC DNA]</scope>
    <source>
        <strain evidence="2 3">GYP-15</strain>
    </source>
</reference>
<dbReference type="AlphaFoldDB" id="A0A545THI8"/>
<dbReference type="RefSeq" id="WP_142888028.1">
    <property type="nucleotide sequence ID" value="NZ_VIKR01000001.1"/>
</dbReference>
<keyword evidence="3" id="KW-1185">Reference proteome</keyword>
<gene>
    <name evidence="2" type="ORF">FLL45_01530</name>
</gene>
<evidence type="ECO:0000313" key="3">
    <source>
        <dbReference type="Proteomes" id="UP000317839"/>
    </source>
</evidence>
<protein>
    <submittedName>
        <fullName evidence="2">Uncharacterized protein</fullName>
    </submittedName>
</protein>
<organism evidence="2 3">
    <name type="scientific">Aliikangiella marina</name>
    <dbReference type="NCBI Taxonomy" id="1712262"/>
    <lineage>
        <taxon>Bacteria</taxon>
        <taxon>Pseudomonadati</taxon>
        <taxon>Pseudomonadota</taxon>
        <taxon>Gammaproteobacteria</taxon>
        <taxon>Oceanospirillales</taxon>
        <taxon>Pleioneaceae</taxon>
        <taxon>Aliikangiella</taxon>
    </lineage>
</organism>
<feature type="region of interest" description="Disordered" evidence="1">
    <location>
        <begin position="35"/>
        <end position="69"/>
    </location>
</feature>
<proteinExistence type="predicted"/>
<dbReference type="EMBL" id="VIKR01000001">
    <property type="protein sequence ID" value="TQV76668.1"/>
    <property type="molecule type" value="Genomic_DNA"/>
</dbReference>
<name>A0A545THI8_9GAMM</name>
<comment type="caution">
    <text evidence="2">The sequence shown here is derived from an EMBL/GenBank/DDBJ whole genome shotgun (WGS) entry which is preliminary data.</text>
</comment>
<accession>A0A545THI8</accession>
<dbReference type="Proteomes" id="UP000317839">
    <property type="component" value="Unassembled WGS sequence"/>
</dbReference>